<dbReference type="EMBL" id="JAPDNT010000009">
    <property type="protein sequence ID" value="MCW3475485.1"/>
    <property type="molecule type" value="Genomic_DNA"/>
</dbReference>
<feature type="chain" id="PRO_5041285375" evidence="1">
    <location>
        <begin position="25"/>
        <end position="328"/>
    </location>
</feature>
<gene>
    <name evidence="2" type="ORF">OL599_12950</name>
</gene>
<dbReference type="AlphaFoldDB" id="A0AA41YMK2"/>
<sequence>MKLLRSALFLATLALSPLAPRAFAADLPTLRVGWTVPAEEAKWLLMKRPELFQGINKTYRVEWFQFQGTPPIAQALVANAIDCGTQSPISFAQAVGEGDFKGYILGSLAQEKAGYFSVYWGTLDGSPIRSAQDLKGKTVASTVFNGGIYFYLLEWLKKGGVDPAKDLKLVEIPFPQVEDQLRAGRIAAGPFAQPFASRAEARGGIRKIFEMSELLSPLTDTFESCRKDIADGKPDLIRAYMADFKAATKHAIAHPEDAKKVTSEVTKIDYATLDKYLMSERDFYRDPVGRPDFQSIQQTWDLFTRTGYIKQKMNAADYQKPELTPAND</sequence>
<proteinExistence type="predicted"/>
<evidence type="ECO:0000313" key="2">
    <source>
        <dbReference type="EMBL" id="MCW3475485.1"/>
    </source>
</evidence>
<comment type="caution">
    <text evidence="2">The sequence shown here is derived from an EMBL/GenBank/DDBJ whole genome shotgun (WGS) entry which is preliminary data.</text>
</comment>
<evidence type="ECO:0000313" key="3">
    <source>
        <dbReference type="Proteomes" id="UP001165679"/>
    </source>
</evidence>
<evidence type="ECO:0000256" key="1">
    <source>
        <dbReference type="SAM" id="SignalP"/>
    </source>
</evidence>
<dbReference type="SUPFAM" id="SSF53850">
    <property type="entry name" value="Periplasmic binding protein-like II"/>
    <property type="match status" value="1"/>
</dbReference>
<dbReference type="Proteomes" id="UP001165679">
    <property type="component" value="Unassembled WGS sequence"/>
</dbReference>
<dbReference type="Gene3D" id="3.40.190.10">
    <property type="entry name" value="Periplasmic binding protein-like II"/>
    <property type="match status" value="2"/>
</dbReference>
<dbReference type="PANTHER" id="PTHR30024">
    <property type="entry name" value="ALIPHATIC SULFONATES-BINDING PROTEIN-RELATED"/>
    <property type="match status" value="1"/>
</dbReference>
<dbReference type="PANTHER" id="PTHR30024:SF48">
    <property type="entry name" value="ABC TRANSPORTER SUBSTRATE-BINDING PROTEIN"/>
    <property type="match status" value="1"/>
</dbReference>
<keyword evidence="1" id="KW-0732">Signal</keyword>
<name>A0AA41YMK2_9PROT</name>
<dbReference type="Pfam" id="PF13379">
    <property type="entry name" value="NMT1_2"/>
    <property type="match status" value="1"/>
</dbReference>
<protein>
    <submittedName>
        <fullName evidence="2">ABC transporter substrate-binding protein</fullName>
    </submittedName>
</protein>
<organism evidence="2 3">
    <name type="scientific">Limobrevibacterium gyesilva</name>
    <dbReference type="NCBI Taxonomy" id="2991712"/>
    <lineage>
        <taxon>Bacteria</taxon>
        <taxon>Pseudomonadati</taxon>
        <taxon>Pseudomonadota</taxon>
        <taxon>Alphaproteobacteria</taxon>
        <taxon>Acetobacterales</taxon>
        <taxon>Acetobacteraceae</taxon>
        <taxon>Limobrevibacterium</taxon>
    </lineage>
</organism>
<feature type="signal peptide" evidence="1">
    <location>
        <begin position="1"/>
        <end position="24"/>
    </location>
</feature>
<accession>A0AA41YMK2</accession>
<dbReference type="RefSeq" id="WP_264714203.1">
    <property type="nucleotide sequence ID" value="NZ_JAPDNT010000009.1"/>
</dbReference>
<keyword evidence="3" id="KW-1185">Reference proteome</keyword>
<reference evidence="2" key="1">
    <citation type="submission" date="2022-09" db="EMBL/GenBank/DDBJ databases">
        <title>Rhodovastum sp. nov. RN2-1 isolated from soil in Seongnam, South Korea.</title>
        <authorList>
            <person name="Le N.T."/>
        </authorList>
    </citation>
    <scope>NUCLEOTIDE SEQUENCE</scope>
    <source>
        <strain evidence="2">RN2-1</strain>
    </source>
</reference>
<reference evidence="2" key="2">
    <citation type="submission" date="2022-10" db="EMBL/GenBank/DDBJ databases">
        <authorList>
            <person name="Trinh H.N."/>
        </authorList>
    </citation>
    <scope>NUCLEOTIDE SEQUENCE</scope>
    <source>
        <strain evidence="2">RN2-1</strain>
    </source>
</reference>